<evidence type="ECO:0000256" key="1">
    <source>
        <dbReference type="SAM" id="SignalP"/>
    </source>
</evidence>
<evidence type="ECO:0008006" key="4">
    <source>
        <dbReference type="Google" id="ProtNLM"/>
    </source>
</evidence>
<comment type="caution">
    <text evidence="2">The sequence shown here is derived from an EMBL/GenBank/DDBJ whole genome shotgun (WGS) entry which is preliminary data.</text>
</comment>
<feature type="signal peptide" evidence="1">
    <location>
        <begin position="1"/>
        <end position="24"/>
    </location>
</feature>
<organism evidence="2 3">
    <name type="scientific">Tabrizicola oligotrophica</name>
    <dbReference type="NCBI Taxonomy" id="2710650"/>
    <lineage>
        <taxon>Bacteria</taxon>
        <taxon>Pseudomonadati</taxon>
        <taxon>Pseudomonadota</taxon>
        <taxon>Alphaproteobacteria</taxon>
        <taxon>Rhodobacterales</taxon>
        <taxon>Paracoccaceae</taxon>
        <taxon>Tabrizicola</taxon>
    </lineage>
</organism>
<protein>
    <recommendedName>
        <fullName evidence="4">DUF1236 domain-containing protein</fullName>
    </recommendedName>
</protein>
<dbReference type="Gene3D" id="3.10.450.160">
    <property type="entry name" value="inner membrane protein cigr"/>
    <property type="match status" value="1"/>
</dbReference>
<dbReference type="EMBL" id="JAAIVJ010000002">
    <property type="protein sequence ID" value="NEY89719.1"/>
    <property type="molecule type" value="Genomic_DNA"/>
</dbReference>
<accession>A0A6M0QQE1</accession>
<dbReference type="Pfam" id="PF11776">
    <property type="entry name" value="RcnB"/>
    <property type="match status" value="1"/>
</dbReference>
<proteinExistence type="predicted"/>
<evidence type="ECO:0000313" key="2">
    <source>
        <dbReference type="EMBL" id="NEY89719.1"/>
    </source>
</evidence>
<feature type="chain" id="PRO_5026655305" description="DUF1236 domain-containing protein" evidence="1">
    <location>
        <begin position="25"/>
        <end position="119"/>
    </location>
</feature>
<evidence type="ECO:0000313" key="3">
    <source>
        <dbReference type="Proteomes" id="UP000477782"/>
    </source>
</evidence>
<dbReference type="InterPro" id="IPR024572">
    <property type="entry name" value="RcnB"/>
</dbReference>
<keyword evidence="1" id="KW-0732">Signal</keyword>
<dbReference type="RefSeq" id="WP_164623759.1">
    <property type="nucleotide sequence ID" value="NZ_JAAIVJ010000002.1"/>
</dbReference>
<keyword evidence="3" id="KW-1185">Reference proteome</keyword>
<reference evidence="2 3" key="1">
    <citation type="submission" date="2020-02" db="EMBL/GenBank/DDBJ databases">
        <authorList>
            <person name="Chen W.-M."/>
        </authorList>
    </citation>
    <scope>NUCLEOTIDE SEQUENCE [LARGE SCALE GENOMIC DNA]</scope>
    <source>
        <strain evidence="2 3">KMS-5</strain>
    </source>
</reference>
<name>A0A6M0QQE1_9RHOB</name>
<dbReference type="Proteomes" id="UP000477782">
    <property type="component" value="Unassembled WGS sequence"/>
</dbReference>
<dbReference type="AlphaFoldDB" id="A0A6M0QQE1"/>
<gene>
    <name evidence="2" type="ORF">G4Z14_05355</name>
</gene>
<sequence length="119" mass="12903">MKASAILAALAALALVALPIAATANPQGCPPGLAKKNPPCIPPGQAKKGVTQDEWNIRDHMGEVIDRDSIIYLDDYPLYQLPPPPPGSRYAVVDGNIVVIDNESYRILQWIRVFNALTE</sequence>